<reference evidence="3" key="2">
    <citation type="submission" date="2021-01" db="UniProtKB">
        <authorList>
            <consortium name="EnsemblPlants"/>
        </authorList>
    </citation>
    <scope>IDENTIFICATION</scope>
</reference>
<evidence type="ECO:0008006" key="5">
    <source>
        <dbReference type="Google" id="ProtNLM"/>
    </source>
</evidence>
<dbReference type="PANTHER" id="PTHR46093:SF18">
    <property type="entry name" value="FIBRONECTIN TYPE-III DOMAIN-CONTAINING PROTEIN"/>
    <property type="match status" value="1"/>
</dbReference>
<dbReference type="Proteomes" id="UP000594261">
    <property type="component" value="Chromosome 4"/>
</dbReference>
<dbReference type="Pfam" id="PF24681">
    <property type="entry name" value="Kelch_KLHDC2_KLHL20_DRC7"/>
    <property type="match status" value="1"/>
</dbReference>
<evidence type="ECO:0000313" key="4">
    <source>
        <dbReference type="Proteomes" id="UP000594261"/>
    </source>
</evidence>
<organism evidence="3 4">
    <name type="scientific">Quercus lobata</name>
    <name type="common">Valley oak</name>
    <dbReference type="NCBI Taxonomy" id="97700"/>
    <lineage>
        <taxon>Eukaryota</taxon>
        <taxon>Viridiplantae</taxon>
        <taxon>Streptophyta</taxon>
        <taxon>Embryophyta</taxon>
        <taxon>Tracheophyta</taxon>
        <taxon>Spermatophyta</taxon>
        <taxon>Magnoliopsida</taxon>
        <taxon>eudicotyledons</taxon>
        <taxon>Gunneridae</taxon>
        <taxon>Pentapetalae</taxon>
        <taxon>rosids</taxon>
        <taxon>fabids</taxon>
        <taxon>Fagales</taxon>
        <taxon>Fagaceae</taxon>
        <taxon>Quercus</taxon>
    </lineage>
</organism>
<dbReference type="Gene3D" id="2.120.10.80">
    <property type="entry name" value="Kelch-type beta propeller"/>
    <property type="match status" value="1"/>
</dbReference>
<proteinExistence type="predicted"/>
<evidence type="ECO:0000256" key="2">
    <source>
        <dbReference type="ARBA" id="ARBA00022737"/>
    </source>
</evidence>
<evidence type="ECO:0000256" key="1">
    <source>
        <dbReference type="ARBA" id="ARBA00022441"/>
    </source>
</evidence>
<name>A0A7N2LHA1_QUELO</name>
<protein>
    <recommendedName>
        <fullName evidence="5">F-box/kelch-repeat protein</fullName>
    </recommendedName>
</protein>
<dbReference type="SUPFAM" id="SSF117281">
    <property type="entry name" value="Kelch motif"/>
    <property type="match status" value="1"/>
</dbReference>
<keyword evidence="4" id="KW-1185">Reference proteome</keyword>
<dbReference type="Gramene" id="QL04p042639:mrna">
    <property type="protein sequence ID" value="QL04p042639:mrna"/>
    <property type="gene ID" value="QL04p042639"/>
</dbReference>
<keyword evidence="1" id="KW-0880">Kelch repeat</keyword>
<accession>A0A7N2LHA1</accession>
<dbReference type="AlphaFoldDB" id="A0A7N2LHA1"/>
<dbReference type="EMBL" id="LRBV02000004">
    <property type="status" value="NOT_ANNOTATED_CDS"/>
    <property type="molecule type" value="Genomic_DNA"/>
</dbReference>
<evidence type="ECO:0000313" key="3">
    <source>
        <dbReference type="EnsemblPlants" id="QL04p042639:mrna"/>
    </source>
</evidence>
<dbReference type="EnsemblPlants" id="QL04p042639:mrna">
    <property type="protein sequence ID" value="QL04p042639:mrna"/>
    <property type="gene ID" value="QL04p042639"/>
</dbReference>
<sequence length="356" mass="39539">MSWSTMLLPPDACLPWPSKSTTSLCLGLDNKLWLQPQCTGSGSEDQVGPSPRAFYIAVAIDCHMFIFGGRYGSKRLGDFWVLDTDIWQWSELTSFGDLPLPRDFAAASAIGNRKLLCMVAGMVKGGYQMCMSWTQIACDLLCETVSLEWMELSVSGSLPLPRCGHTATMVEKRLLVYGGRGCLLYVFNDCCHGPASCGLWRGIRKGWESFSKFLSFEIGLGSRIRFWHNHWCGDQSLKGTFPELFELAAYREASVGDMVMELVGAFTRTSESLSPPIEGGDKMRLCLGSKGNFDIKSFYGALRASSSITFPWKSIWGVKAPCRVSFFVWTTAWGEGSHNGLFEEKGLHYYGLVLSM</sequence>
<dbReference type="InParanoid" id="A0A7N2LHA1"/>
<dbReference type="InterPro" id="IPR015915">
    <property type="entry name" value="Kelch-typ_b-propeller"/>
</dbReference>
<dbReference type="PANTHER" id="PTHR46093">
    <property type="entry name" value="ACYL-COA-BINDING DOMAIN-CONTAINING PROTEIN 5"/>
    <property type="match status" value="1"/>
</dbReference>
<keyword evidence="2" id="KW-0677">Repeat</keyword>
<reference evidence="3 4" key="1">
    <citation type="journal article" date="2016" name="G3 (Bethesda)">
        <title>First Draft Assembly and Annotation of the Genome of a California Endemic Oak Quercus lobata Nee (Fagaceae).</title>
        <authorList>
            <person name="Sork V.L."/>
            <person name="Fitz-Gibbon S.T."/>
            <person name="Puiu D."/>
            <person name="Crepeau M."/>
            <person name="Gugger P.F."/>
            <person name="Sherman R."/>
            <person name="Stevens K."/>
            <person name="Langley C.H."/>
            <person name="Pellegrini M."/>
            <person name="Salzberg S.L."/>
        </authorList>
    </citation>
    <scope>NUCLEOTIDE SEQUENCE [LARGE SCALE GENOMIC DNA]</scope>
    <source>
        <strain evidence="3 4">cv. SW786</strain>
    </source>
</reference>